<reference evidence="2 3" key="1">
    <citation type="submission" date="2016-10" db="EMBL/GenBank/DDBJ databases">
        <authorList>
            <person name="de Groot N.N."/>
        </authorList>
    </citation>
    <scope>NUCLEOTIDE SEQUENCE [LARGE SCALE GENOMIC DNA]</scope>
    <source>
        <strain evidence="2 3">Nm1</strain>
    </source>
</reference>
<feature type="transmembrane region" description="Helical" evidence="1">
    <location>
        <begin position="35"/>
        <end position="53"/>
    </location>
</feature>
<dbReference type="EMBL" id="FNOY01000010">
    <property type="protein sequence ID" value="SDX85261.1"/>
    <property type="molecule type" value="Genomic_DNA"/>
</dbReference>
<evidence type="ECO:0000313" key="3">
    <source>
        <dbReference type="Proteomes" id="UP000198640"/>
    </source>
</evidence>
<dbReference type="AlphaFoldDB" id="A0A1H3F2Q2"/>
<feature type="transmembrane region" description="Helical" evidence="1">
    <location>
        <begin position="126"/>
        <end position="143"/>
    </location>
</feature>
<keyword evidence="1" id="KW-1133">Transmembrane helix</keyword>
<evidence type="ECO:0000313" key="2">
    <source>
        <dbReference type="EMBL" id="SDX85261.1"/>
    </source>
</evidence>
<gene>
    <name evidence="2" type="ORF">SAMN05421881_101040</name>
</gene>
<dbReference type="RefSeq" id="WP_090412355.1">
    <property type="nucleotide sequence ID" value="NZ_FNOY01000010.1"/>
</dbReference>
<feature type="transmembrane region" description="Helical" evidence="1">
    <location>
        <begin position="95"/>
        <end position="114"/>
    </location>
</feature>
<keyword evidence="1" id="KW-0472">Membrane</keyword>
<dbReference type="Proteomes" id="UP000198640">
    <property type="component" value="Unassembled WGS sequence"/>
</dbReference>
<name>A0A1H3F2Q2_9PROT</name>
<keyword evidence="3" id="KW-1185">Reference proteome</keyword>
<accession>A0A1H3F2Q2</accession>
<proteinExistence type="predicted"/>
<evidence type="ECO:0008006" key="4">
    <source>
        <dbReference type="Google" id="ProtNLM"/>
    </source>
</evidence>
<keyword evidence="1" id="KW-0812">Transmembrane</keyword>
<dbReference type="OrthoDB" id="2388670at2"/>
<evidence type="ECO:0000256" key="1">
    <source>
        <dbReference type="SAM" id="Phobius"/>
    </source>
</evidence>
<feature type="transmembrane region" description="Helical" evidence="1">
    <location>
        <begin position="163"/>
        <end position="182"/>
    </location>
</feature>
<feature type="transmembrane region" description="Helical" evidence="1">
    <location>
        <begin position="65"/>
        <end position="83"/>
    </location>
</feature>
<dbReference type="STRING" id="44576.SAMN05421881_101040"/>
<protein>
    <recommendedName>
        <fullName evidence="4">Transmembrane protein</fullName>
    </recommendedName>
</protein>
<organism evidence="2 3">
    <name type="scientific">Nitrosomonas halophila</name>
    <dbReference type="NCBI Taxonomy" id="44576"/>
    <lineage>
        <taxon>Bacteria</taxon>
        <taxon>Pseudomonadati</taxon>
        <taxon>Pseudomonadota</taxon>
        <taxon>Betaproteobacteria</taxon>
        <taxon>Nitrosomonadales</taxon>
        <taxon>Nitrosomonadaceae</taxon>
        <taxon>Nitrosomonas</taxon>
    </lineage>
</organism>
<sequence length="189" mass="21735">MLLKIKQEWLPLAAWFILALPPMQRFLEQSMVTHMLVQIPMLIIIGWMIGKTLPAEWKAKIAPWNRWGITGMALTIVIMAYWMLPRSLDGAVSEWYFEVLKFITLPVMGIALNLSWPLLNSIARGVLMLEFWATLMRLGWLYLDLPDRLCANYLLSDQRILGQLLLLGGSAYAISWTLRIMFGTKIIKA</sequence>